<dbReference type="GO" id="GO:0060117">
    <property type="term" value="P:auditory receptor cell development"/>
    <property type="evidence" value="ECO:0007669"/>
    <property type="project" value="Ensembl"/>
</dbReference>
<dbReference type="InterPro" id="IPR055421">
    <property type="entry name" value="TMEM132_3rd"/>
</dbReference>
<keyword evidence="5 7" id="KW-0472">Membrane</keyword>
<dbReference type="GeneTree" id="ENSGT00940000158479"/>
<dbReference type="GO" id="GO:0035677">
    <property type="term" value="P:posterior lateral line neuromast hair cell development"/>
    <property type="evidence" value="ECO:0007669"/>
    <property type="project" value="Ensembl"/>
</dbReference>
<feature type="compositionally biased region" description="Low complexity" evidence="6">
    <location>
        <begin position="1058"/>
        <end position="1070"/>
    </location>
</feature>
<feature type="region of interest" description="Disordered" evidence="6">
    <location>
        <begin position="326"/>
        <end position="345"/>
    </location>
</feature>
<evidence type="ECO:0000256" key="2">
    <source>
        <dbReference type="ARBA" id="ARBA00006166"/>
    </source>
</evidence>
<feature type="region of interest" description="Disordered" evidence="6">
    <location>
        <begin position="1028"/>
        <end position="1099"/>
    </location>
</feature>
<dbReference type="AlphaFoldDB" id="A0A4W4EAM3"/>
<keyword evidence="3 7" id="KW-0812">Transmembrane</keyword>
<feature type="region of interest" description="Disordered" evidence="6">
    <location>
        <begin position="942"/>
        <end position="962"/>
    </location>
</feature>
<dbReference type="Proteomes" id="UP000314983">
    <property type="component" value="Chromosome 6"/>
</dbReference>
<proteinExistence type="inferred from homology"/>
<dbReference type="PANTHER" id="PTHR13388:SF7">
    <property type="entry name" value="TRANSMEMBRANE PROTEIN 132E"/>
    <property type="match status" value="1"/>
</dbReference>
<dbReference type="InterPro" id="IPR055423">
    <property type="entry name" value="Ig_TMEM132_5th"/>
</dbReference>
<evidence type="ECO:0000259" key="8">
    <source>
        <dbReference type="Pfam" id="PF15705"/>
    </source>
</evidence>
<dbReference type="InterPro" id="IPR031437">
    <property type="entry name" value="Ig_TMEM132_4th"/>
</dbReference>
<dbReference type="Pfam" id="PF23481">
    <property type="entry name" value="Ig_TMEM132_2nd"/>
    <property type="match status" value="1"/>
</dbReference>
<evidence type="ECO:0000259" key="13">
    <source>
        <dbReference type="Pfam" id="PF23486"/>
    </source>
</evidence>
<comment type="similarity">
    <text evidence="2">Belongs to the TMEM132 family.</text>
</comment>
<feature type="compositionally biased region" description="Low complexity" evidence="6">
    <location>
        <begin position="1079"/>
        <end position="1090"/>
    </location>
</feature>
<evidence type="ECO:0008006" key="17">
    <source>
        <dbReference type="Google" id="ProtNLM"/>
    </source>
</evidence>
<evidence type="ECO:0000256" key="7">
    <source>
        <dbReference type="SAM" id="Phobius"/>
    </source>
</evidence>
<evidence type="ECO:0000256" key="5">
    <source>
        <dbReference type="ARBA" id="ARBA00023136"/>
    </source>
</evidence>
<dbReference type="OMA" id="GEMVPRR"/>
<accession>A0A4W4EAM3</accession>
<feature type="compositionally biased region" description="Acidic residues" evidence="6">
    <location>
        <begin position="949"/>
        <end position="958"/>
    </location>
</feature>
<dbReference type="PANTHER" id="PTHR13388">
    <property type="entry name" value="DETONATOR, ISOFORM E"/>
    <property type="match status" value="1"/>
</dbReference>
<reference evidence="16" key="1">
    <citation type="journal article" date="2014" name="Science">
        <title>Nonhuman genetics. Genomic basis for the convergent evolution of electric organs.</title>
        <authorList>
            <person name="Gallant J.R."/>
            <person name="Traeger L.L."/>
            <person name="Volkening J.D."/>
            <person name="Moffett H."/>
            <person name="Chen P.H."/>
            <person name="Novina C.D."/>
            <person name="Phillips G.N.Jr."/>
            <person name="Anand R."/>
            <person name="Wells G.B."/>
            <person name="Pinch M."/>
            <person name="Guth R."/>
            <person name="Unguez G.A."/>
            <person name="Albert J.S."/>
            <person name="Zakon H.H."/>
            <person name="Samanta M.P."/>
            <person name="Sussman M.R."/>
        </authorList>
    </citation>
    <scope>NUCLEOTIDE SEQUENCE [LARGE SCALE GENOMIC DNA]</scope>
</reference>
<feature type="compositionally biased region" description="Polar residues" evidence="6">
    <location>
        <begin position="1030"/>
        <end position="1042"/>
    </location>
</feature>
<reference evidence="15" key="4">
    <citation type="submission" date="2025-08" db="UniProtKB">
        <authorList>
            <consortium name="Ensembl"/>
        </authorList>
    </citation>
    <scope>IDENTIFICATION</scope>
</reference>
<dbReference type="InterPro" id="IPR055424">
    <property type="entry name" value="Ig_TMEM132_6th"/>
</dbReference>
<reference evidence="16" key="2">
    <citation type="journal article" date="2017" name="Sci. Adv.">
        <title>A tail of two voltages: Proteomic comparison of the three electric organs of the electric eel.</title>
        <authorList>
            <person name="Traeger L.L."/>
            <person name="Sabat G."/>
            <person name="Barrett-Wilt G.A."/>
            <person name="Wells G.B."/>
            <person name="Sussman M.R."/>
        </authorList>
    </citation>
    <scope>NUCLEOTIDE SEQUENCE [LARGE SCALE GENOMIC DNA]</scope>
</reference>
<evidence type="ECO:0000256" key="3">
    <source>
        <dbReference type="ARBA" id="ARBA00022692"/>
    </source>
</evidence>
<feature type="domain" description="Transmembrane protein TMEM132 N-terminal" evidence="8">
    <location>
        <begin position="130"/>
        <end position="194"/>
    </location>
</feature>
<evidence type="ECO:0000259" key="12">
    <source>
        <dbReference type="Pfam" id="PF23481"/>
    </source>
</evidence>
<dbReference type="Pfam" id="PF23039">
    <property type="entry name" value="TMEM132_3rd"/>
    <property type="match status" value="1"/>
</dbReference>
<feature type="compositionally biased region" description="Acidic residues" evidence="6">
    <location>
        <begin position="887"/>
        <end position="899"/>
    </location>
</feature>
<evidence type="ECO:0000313" key="15">
    <source>
        <dbReference type="Ensembl" id="ENSEEEP00000008317.2"/>
    </source>
</evidence>
<feature type="domain" description="Transmembrane protein TMEM132 C-terminal" evidence="9">
    <location>
        <begin position="944"/>
        <end position="1024"/>
    </location>
</feature>
<feature type="transmembrane region" description="Helical" evidence="7">
    <location>
        <begin position="971"/>
        <end position="996"/>
    </location>
</feature>
<dbReference type="Ensembl" id="ENSEEET00000008423.2">
    <property type="protein sequence ID" value="ENSEEEP00000008317.2"/>
    <property type="gene ID" value="ENSEEEG00000004342.2"/>
</dbReference>
<organism evidence="15 16">
    <name type="scientific">Electrophorus electricus</name>
    <name type="common">Electric eel</name>
    <name type="synonym">Gymnotus electricus</name>
    <dbReference type="NCBI Taxonomy" id="8005"/>
    <lineage>
        <taxon>Eukaryota</taxon>
        <taxon>Metazoa</taxon>
        <taxon>Chordata</taxon>
        <taxon>Craniata</taxon>
        <taxon>Vertebrata</taxon>
        <taxon>Euteleostomi</taxon>
        <taxon>Actinopterygii</taxon>
        <taxon>Neopterygii</taxon>
        <taxon>Teleostei</taxon>
        <taxon>Ostariophysi</taxon>
        <taxon>Gymnotiformes</taxon>
        <taxon>Gymnotoidei</taxon>
        <taxon>Gymnotidae</taxon>
        <taxon>Electrophorus</taxon>
    </lineage>
</organism>
<evidence type="ECO:0000259" key="11">
    <source>
        <dbReference type="Pfam" id="PF23039"/>
    </source>
</evidence>
<evidence type="ECO:0000313" key="16">
    <source>
        <dbReference type="Proteomes" id="UP000314983"/>
    </source>
</evidence>
<dbReference type="Pfam" id="PF23487">
    <property type="entry name" value="Ig_TMEM132_6th"/>
    <property type="match status" value="1"/>
</dbReference>
<keyword evidence="16" id="KW-1185">Reference proteome</keyword>
<feature type="domain" description="Transmembrane protein TMEM132 sixth" evidence="14">
    <location>
        <begin position="751"/>
        <end position="866"/>
    </location>
</feature>
<dbReference type="GO" id="GO:0050910">
    <property type="term" value="P:detection of mechanical stimulus involved in sensory perception of sound"/>
    <property type="evidence" value="ECO:0007669"/>
    <property type="project" value="Ensembl"/>
</dbReference>
<dbReference type="InterPro" id="IPR031435">
    <property type="entry name" value="TMEM132_N"/>
</dbReference>
<dbReference type="STRING" id="8005.ENSEEEP00000008317"/>
<evidence type="ECO:0000256" key="4">
    <source>
        <dbReference type="ARBA" id="ARBA00022989"/>
    </source>
</evidence>
<reference evidence="15" key="5">
    <citation type="submission" date="2025-09" db="UniProtKB">
        <authorList>
            <consortium name="Ensembl"/>
        </authorList>
    </citation>
    <scope>IDENTIFICATION</scope>
</reference>
<keyword evidence="4 7" id="KW-1133">Transmembrane helix</keyword>
<feature type="region of interest" description="Disordered" evidence="6">
    <location>
        <begin position="885"/>
        <end position="911"/>
    </location>
</feature>
<dbReference type="Pfam" id="PF23486">
    <property type="entry name" value="Ig_TMEM132_5th"/>
    <property type="match status" value="1"/>
</dbReference>
<feature type="domain" description="Transmembrane protein TMEM132 second Ig-like" evidence="12">
    <location>
        <begin position="211"/>
        <end position="341"/>
    </location>
</feature>
<comment type="subcellular location">
    <subcellularLocation>
        <location evidence="1">Membrane</location>
        <topology evidence="1">Single-pass type I membrane protein</topology>
    </subcellularLocation>
</comment>
<evidence type="ECO:0000256" key="1">
    <source>
        <dbReference type="ARBA" id="ARBA00004479"/>
    </source>
</evidence>
<dbReference type="GO" id="GO:0016020">
    <property type="term" value="C:membrane"/>
    <property type="evidence" value="ECO:0007669"/>
    <property type="project" value="UniProtKB-SubCell"/>
</dbReference>
<dbReference type="Pfam" id="PF15706">
    <property type="entry name" value="TMEM132_C"/>
    <property type="match status" value="1"/>
</dbReference>
<feature type="domain" description="Transmembrane protein TMEM132 fifth" evidence="13">
    <location>
        <begin position="613"/>
        <end position="750"/>
    </location>
</feature>
<gene>
    <name evidence="15" type="primary">TMEM132E</name>
</gene>
<feature type="domain" description="Transmembrane protein TMEM132 cohesin-like" evidence="11">
    <location>
        <begin position="369"/>
        <end position="510"/>
    </location>
</feature>
<dbReference type="InterPro" id="IPR055422">
    <property type="entry name" value="Ig_TMEM132_2nd"/>
</dbReference>
<sequence length="1150" mass="126163">MHHSYPSPSSSFSLSSSVLISRGPQADFPSSKNVFSANAAATCSGRSSVSAPTDLLLCLSAFSVVRVTQSDTCFTAVSGYVLPRFGLQLSDTPLFLSAVAGKVSPTSSNAFLSAPDASAASGSPDLYLPASFKLSNTQLAFFLQKSRVPSRGGPNGHPLQRSESFVVFQTKELPSVNISLGPFTQDQTLPKDLLQPSSPLDVPGRLTVSWKVRAFIVQSKVFASNPVVQVLFYIAGRDWDDFKVQDKLPCVRLHAFRDVREIKTSCRLQGNLAQCLAQLDLPSTWFNVNVAPLGRRKSSASDGLEMSGETLQVELYYTLHDPDSKGECGETFPRRGGGSRGESSAQQPLLRIGSITLYQPSQEQLVVDKQLDKNVFLRLPDKPLKPGETLSIYLFLVPNSTVEQFTLKVKAKKGVNLLSTKSQSNQWNVVWEEQSGAKHSVTTVEASKIRGVAGDLTVSIEIMQLDFEMENFTSQSVTRRINWNIDYRGQNPPPDTDKVVTELTAVQKDIQAIISLSMDTEIINTAVLTGRTVAIPVKVVSIELNGAVTDISSFVECKSSNEDIIKVSKDCDYVFVNGKETRGSMNARVIFSYGHLSAPLELTVWVPRLPLRLDLSDSRLAFVKGWRVPILPDHRSARDSDDDDDDDRKVSRGCTLQYQRARVKVLTQFHTTSTEGATQAITMLGPDWQVDITDLVQDSLKVSDPHVAELVDRTVLVGLEQGSTTLKVESPLAVEAVLGEAPFSVVDEKVSIVDLRVHAVSGLALSIQPSPGNSHTMVAKATGLQTLSALKQEASLSIWIYYSDNTAAPLSIYDPKDYNLNASTVDDKVASISQEPQQRWPVIVAEGEGSGEIVRVEMTICEACQKTKRKSVIASSPVHVKVRFGPDEDSEEEVESETETETKMPVNTRRPIIDPSMGGAGYEPSNEQPASVPIDYTNFPTISNQERPTEEEEEEDDEFVHSPRSMTDLEIGMYALLGVFCLAILVFLINCIVFVLKYRHKRIPPEGQANMDHSHHWVFLGNGQPLRAQNDLSPQTVESPSNPLEGAQTCCHADHHSSGSSQTSVQSQVHGRGDGSSGGSTKESGEEASSPTSKRKRVKFTTFTTLPTEDLPYNSIPIADEEDIQWVCQDMGFQDPEELHDYMRRIKEIA</sequence>
<dbReference type="InterPro" id="IPR026307">
    <property type="entry name" value="TMEM132"/>
</dbReference>
<dbReference type="InterPro" id="IPR031436">
    <property type="entry name" value="TMEM132_C"/>
</dbReference>
<name>A0A4W4EAM3_ELEEL</name>
<protein>
    <recommendedName>
        <fullName evidence="17">Transmembrane protein 132E</fullName>
    </recommendedName>
</protein>
<evidence type="ECO:0000259" key="9">
    <source>
        <dbReference type="Pfam" id="PF15706"/>
    </source>
</evidence>
<reference evidence="15" key="3">
    <citation type="submission" date="2020-05" db="EMBL/GenBank/DDBJ databases">
        <title>Electrophorus electricus (electric eel) genome, fEleEle1, primary haplotype.</title>
        <authorList>
            <person name="Myers G."/>
            <person name="Meyer A."/>
            <person name="Fedrigo O."/>
            <person name="Formenti G."/>
            <person name="Rhie A."/>
            <person name="Tracey A."/>
            <person name="Sims Y."/>
            <person name="Jarvis E.D."/>
        </authorList>
    </citation>
    <scope>NUCLEOTIDE SEQUENCE [LARGE SCALE GENOMIC DNA]</scope>
</reference>
<dbReference type="Pfam" id="PF16070">
    <property type="entry name" value="Ig_TMEM132_4th"/>
    <property type="match status" value="1"/>
</dbReference>
<feature type="domain" description="Transmembrane protein family 132 fourth" evidence="10">
    <location>
        <begin position="512"/>
        <end position="609"/>
    </location>
</feature>
<evidence type="ECO:0000256" key="6">
    <source>
        <dbReference type="SAM" id="MobiDB-lite"/>
    </source>
</evidence>
<dbReference type="Pfam" id="PF15705">
    <property type="entry name" value="TMEM132_N"/>
    <property type="match status" value="1"/>
</dbReference>
<evidence type="ECO:0000259" key="14">
    <source>
        <dbReference type="Pfam" id="PF23487"/>
    </source>
</evidence>
<evidence type="ECO:0000259" key="10">
    <source>
        <dbReference type="Pfam" id="PF16070"/>
    </source>
</evidence>